<protein>
    <submittedName>
        <fullName evidence="1">Uncharacterized protein</fullName>
    </submittedName>
</protein>
<keyword evidence="2" id="KW-1185">Reference proteome</keyword>
<evidence type="ECO:0000313" key="2">
    <source>
        <dbReference type="Proteomes" id="UP000814176"/>
    </source>
</evidence>
<organism evidence="1 2">
    <name type="scientific">Rhodofomes roseus</name>
    <dbReference type="NCBI Taxonomy" id="34475"/>
    <lineage>
        <taxon>Eukaryota</taxon>
        <taxon>Fungi</taxon>
        <taxon>Dikarya</taxon>
        <taxon>Basidiomycota</taxon>
        <taxon>Agaricomycotina</taxon>
        <taxon>Agaricomycetes</taxon>
        <taxon>Polyporales</taxon>
        <taxon>Rhodofomes</taxon>
    </lineage>
</organism>
<dbReference type="Proteomes" id="UP000814176">
    <property type="component" value="Unassembled WGS sequence"/>
</dbReference>
<sequence length="275" mass="31050">MATEEHITLVSKLFTDSQFDYTNDTDHRDIVDHISVTILPHVPHGCPPPPALMYAICNIMKPKLLLGHIPELLEILGHVNIVHKQSVKEAKAILTWNQYYSKNPSPTASTLSSTLEDQVHSMLVYATEEQKVYRSIVNMFYELDIHPTFLHGSPEVFWLKMTTYFPGQFSDASEDPAMISADEVMHMHSFHYDLSAEEQHDSQHTGVCCAKFARDAARHMEDSAAYCIQIGVPMHTTIATLFPPPDVPTLVDTTDRYLAHVLKLASLLERHFGLP</sequence>
<dbReference type="RefSeq" id="XP_047779298.1">
    <property type="nucleotide sequence ID" value="XM_047919537.1"/>
</dbReference>
<accession>A0ABQ8KGZ2</accession>
<proteinExistence type="predicted"/>
<dbReference type="GeneID" id="72000269"/>
<comment type="caution">
    <text evidence="1">The sequence shown here is derived from an EMBL/GenBank/DDBJ whole genome shotgun (WGS) entry which is preliminary data.</text>
</comment>
<name>A0ABQ8KGZ2_9APHY</name>
<reference evidence="1 2" key="1">
    <citation type="journal article" date="2021" name="Environ. Microbiol.">
        <title>Gene family expansions and transcriptome signatures uncover fungal adaptations to wood decay.</title>
        <authorList>
            <person name="Hage H."/>
            <person name="Miyauchi S."/>
            <person name="Viragh M."/>
            <person name="Drula E."/>
            <person name="Min B."/>
            <person name="Chaduli D."/>
            <person name="Navarro D."/>
            <person name="Favel A."/>
            <person name="Norest M."/>
            <person name="Lesage-Meessen L."/>
            <person name="Balint B."/>
            <person name="Merenyi Z."/>
            <person name="de Eugenio L."/>
            <person name="Morin E."/>
            <person name="Martinez A.T."/>
            <person name="Baldrian P."/>
            <person name="Stursova M."/>
            <person name="Martinez M.J."/>
            <person name="Novotny C."/>
            <person name="Magnuson J.K."/>
            <person name="Spatafora J.W."/>
            <person name="Maurice S."/>
            <person name="Pangilinan J."/>
            <person name="Andreopoulos W."/>
            <person name="LaButti K."/>
            <person name="Hundley H."/>
            <person name="Na H."/>
            <person name="Kuo A."/>
            <person name="Barry K."/>
            <person name="Lipzen A."/>
            <person name="Henrissat B."/>
            <person name="Riley R."/>
            <person name="Ahrendt S."/>
            <person name="Nagy L.G."/>
            <person name="Grigoriev I.V."/>
            <person name="Martin F."/>
            <person name="Rosso M.N."/>
        </authorList>
    </citation>
    <scope>NUCLEOTIDE SEQUENCE [LARGE SCALE GENOMIC DNA]</scope>
    <source>
        <strain evidence="1 2">CIRM-BRFM 1785</strain>
    </source>
</reference>
<dbReference type="EMBL" id="JADCUA010000009">
    <property type="protein sequence ID" value="KAH9837129.1"/>
    <property type="molecule type" value="Genomic_DNA"/>
</dbReference>
<evidence type="ECO:0000313" key="1">
    <source>
        <dbReference type="EMBL" id="KAH9837129.1"/>
    </source>
</evidence>
<gene>
    <name evidence="1" type="ORF">C8Q71DRAFT_586825</name>
</gene>